<dbReference type="Pfam" id="PF08240">
    <property type="entry name" value="ADH_N"/>
    <property type="match status" value="1"/>
</dbReference>
<feature type="region of interest" description="Disordered" evidence="1">
    <location>
        <begin position="238"/>
        <end position="305"/>
    </location>
</feature>
<feature type="compositionally biased region" description="Basic and acidic residues" evidence="1">
    <location>
        <begin position="55"/>
        <end position="64"/>
    </location>
</feature>
<proteinExistence type="predicted"/>
<evidence type="ECO:0000259" key="2">
    <source>
        <dbReference type="Pfam" id="PF08240"/>
    </source>
</evidence>
<feature type="compositionally biased region" description="Low complexity" evidence="1">
    <location>
        <begin position="288"/>
        <end position="300"/>
    </location>
</feature>
<keyword evidence="4" id="KW-1185">Reference proteome</keyword>
<accession>A0ABP0EF24</accession>
<dbReference type="SUPFAM" id="SSF50129">
    <property type="entry name" value="GroES-like"/>
    <property type="match status" value="1"/>
</dbReference>
<dbReference type="InterPro" id="IPR013154">
    <property type="entry name" value="ADH-like_N"/>
</dbReference>
<evidence type="ECO:0000256" key="1">
    <source>
        <dbReference type="SAM" id="MobiDB-lite"/>
    </source>
</evidence>
<reference evidence="3 4" key="1">
    <citation type="submission" date="2024-01" db="EMBL/GenBank/DDBJ databases">
        <authorList>
            <consortium name="Genoscope - CEA"/>
            <person name="William W."/>
        </authorList>
    </citation>
    <scope>NUCLEOTIDE SEQUENCE [LARGE SCALE GENOMIC DNA]</scope>
    <source>
        <strain evidence="3 4">29B2s-10</strain>
    </source>
</reference>
<protein>
    <recommendedName>
        <fullName evidence="2">Alcohol dehydrogenase-like N-terminal domain-containing protein</fullName>
    </recommendedName>
</protein>
<name>A0ABP0EF24_9ASCO</name>
<dbReference type="EMBL" id="OZ004258">
    <property type="protein sequence ID" value="CAK7912590.1"/>
    <property type="molecule type" value="Genomic_DNA"/>
</dbReference>
<feature type="compositionally biased region" description="Basic and acidic residues" evidence="1">
    <location>
        <begin position="24"/>
        <end position="42"/>
    </location>
</feature>
<dbReference type="InterPro" id="IPR011032">
    <property type="entry name" value="GroES-like_sf"/>
</dbReference>
<feature type="compositionally biased region" description="Acidic residues" evidence="1">
    <location>
        <begin position="238"/>
        <end position="249"/>
    </location>
</feature>
<dbReference type="Proteomes" id="UP001497600">
    <property type="component" value="Chromosome F"/>
</dbReference>
<dbReference type="PANTHER" id="PTHR43482:SF1">
    <property type="entry name" value="PROTEIN AST1-RELATED"/>
    <property type="match status" value="1"/>
</dbReference>
<evidence type="ECO:0000313" key="4">
    <source>
        <dbReference type="Proteomes" id="UP001497600"/>
    </source>
</evidence>
<organism evidence="3 4">
    <name type="scientific">[Candida] anglica</name>
    <dbReference type="NCBI Taxonomy" id="148631"/>
    <lineage>
        <taxon>Eukaryota</taxon>
        <taxon>Fungi</taxon>
        <taxon>Dikarya</taxon>
        <taxon>Ascomycota</taxon>
        <taxon>Saccharomycotina</taxon>
        <taxon>Pichiomycetes</taxon>
        <taxon>Debaryomycetaceae</taxon>
        <taxon>Kurtzmaniella</taxon>
    </lineage>
</organism>
<dbReference type="Gene3D" id="3.90.180.10">
    <property type="entry name" value="Medium-chain alcohol dehydrogenases, catalytic domain"/>
    <property type="match status" value="1"/>
</dbReference>
<evidence type="ECO:0000313" key="3">
    <source>
        <dbReference type="EMBL" id="CAK7912590.1"/>
    </source>
</evidence>
<dbReference type="PANTHER" id="PTHR43482">
    <property type="entry name" value="PROTEIN AST1-RELATED"/>
    <property type="match status" value="1"/>
</dbReference>
<gene>
    <name evidence="3" type="ORF">CAAN4_F07756</name>
</gene>
<feature type="region of interest" description="Disordered" evidence="1">
    <location>
        <begin position="1"/>
        <end position="81"/>
    </location>
</feature>
<dbReference type="InterPro" id="IPR052585">
    <property type="entry name" value="Lipid_raft_assoc_Zn_ADH"/>
</dbReference>
<sequence>MSEQPEKTATPVKKSVGFAPPPEEDLREHHKRLHEIEQEKLKSNPFHRIPPELAYLEKRGKSSDPKPITPPSKPTPKASTKKYKELGDLRALTIKDISVQNKQTELNFNYPTIDRPIGPTKIIVDVKYASLNSYDLGKVNKYILNVSAAKVGLGYEFYGVISEVGLNYQGETSQYHVGQRVFGVVSPLEKKGALSTSILVNPIRDILIVVDEEMDKKLKKKLETFQLGSWGYKGEEKFDLEDDNEEEVEQQVKSGDKKEIEGDDNPYDTNPESTSTSTKEEEEEEVKLSPVTTSTSTKLSKPPPLPSSIEIPAEALLTTFPVHYCRAKKALSHLPHATSLNILINGADTDLGITILQLLNSSIYSHVTKLNIILVIRHSSIDHFEQLIHHFTSGRYYDPSVSKTIHLTPFDSPNEDLVLPGEKIPINYKKPTFFASEIIDALLTEPDHSRKITKQEINNYKLDSIIDIIGGNKYFQTSSIKYDKLETLSFPYLTRISTSSSLSELFHSATVEPLLMKLLKPKSLGSSYVACCKQGLSQPSYLVEDLIQESSEMISSPWTMKWSVGLANAWLARYNFFQDIELEIKKEWILEGLDLYFNDELNIRVDKCADWRKNFRSIIKEMKTSDKKVIFKVEDF</sequence>
<feature type="domain" description="Alcohol dehydrogenase-like N-terminal" evidence="2">
    <location>
        <begin position="118"/>
        <end position="182"/>
    </location>
</feature>